<name>A0ABS1WYS4_9GAMM</name>
<proteinExistence type="predicted"/>
<dbReference type="Proteomes" id="UP000661077">
    <property type="component" value="Unassembled WGS sequence"/>
</dbReference>
<evidence type="ECO:0000256" key="2">
    <source>
        <dbReference type="ARBA" id="ARBA00022723"/>
    </source>
</evidence>
<evidence type="ECO:0000313" key="7">
    <source>
        <dbReference type="EMBL" id="MBM0106130.1"/>
    </source>
</evidence>
<protein>
    <submittedName>
        <fullName evidence="7">Cytochrome c</fullName>
    </submittedName>
</protein>
<dbReference type="EMBL" id="JAEVLS010000003">
    <property type="protein sequence ID" value="MBM0106130.1"/>
    <property type="molecule type" value="Genomic_DNA"/>
</dbReference>
<keyword evidence="1 4" id="KW-0349">Heme</keyword>
<gene>
    <name evidence="7" type="ORF">JM946_15455</name>
</gene>
<feature type="domain" description="Cytochrome c" evidence="6">
    <location>
        <begin position="192"/>
        <end position="283"/>
    </location>
</feature>
<dbReference type="Pfam" id="PF13442">
    <property type="entry name" value="Cytochrome_CBB3"/>
    <property type="match status" value="1"/>
</dbReference>
<dbReference type="Gene3D" id="2.60.40.420">
    <property type="entry name" value="Cupredoxins - blue copper proteins"/>
    <property type="match status" value="1"/>
</dbReference>
<dbReference type="Gene3D" id="1.10.760.10">
    <property type="entry name" value="Cytochrome c-like domain"/>
    <property type="match status" value="1"/>
</dbReference>
<evidence type="ECO:0000256" key="5">
    <source>
        <dbReference type="SAM" id="Phobius"/>
    </source>
</evidence>
<keyword evidence="5" id="KW-1133">Transmembrane helix</keyword>
<keyword evidence="8" id="KW-1185">Reference proteome</keyword>
<dbReference type="InterPro" id="IPR036909">
    <property type="entry name" value="Cyt_c-like_dom_sf"/>
</dbReference>
<dbReference type="SUPFAM" id="SSF46626">
    <property type="entry name" value="Cytochrome c"/>
    <property type="match status" value="2"/>
</dbReference>
<keyword evidence="2 4" id="KW-0479">Metal-binding</keyword>
<dbReference type="InterPro" id="IPR008972">
    <property type="entry name" value="Cupredoxin"/>
</dbReference>
<evidence type="ECO:0000256" key="4">
    <source>
        <dbReference type="PROSITE-ProRule" id="PRU00433"/>
    </source>
</evidence>
<keyword evidence="3 4" id="KW-0408">Iron</keyword>
<keyword evidence="5" id="KW-0812">Transmembrane</keyword>
<organism evidence="7 8">
    <name type="scientific">Steroidobacter gossypii</name>
    <dbReference type="NCBI Taxonomy" id="2805490"/>
    <lineage>
        <taxon>Bacteria</taxon>
        <taxon>Pseudomonadati</taxon>
        <taxon>Pseudomonadota</taxon>
        <taxon>Gammaproteobacteria</taxon>
        <taxon>Steroidobacterales</taxon>
        <taxon>Steroidobacteraceae</taxon>
        <taxon>Steroidobacter</taxon>
    </lineage>
</organism>
<feature type="transmembrane region" description="Helical" evidence="5">
    <location>
        <begin position="12"/>
        <end position="38"/>
    </location>
</feature>
<evidence type="ECO:0000256" key="1">
    <source>
        <dbReference type="ARBA" id="ARBA00022617"/>
    </source>
</evidence>
<evidence type="ECO:0000256" key="3">
    <source>
        <dbReference type="ARBA" id="ARBA00023004"/>
    </source>
</evidence>
<evidence type="ECO:0000259" key="6">
    <source>
        <dbReference type="PROSITE" id="PS51007"/>
    </source>
</evidence>
<dbReference type="RefSeq" id="WP_203168213.1">
    <property type="nucleotide sequence ID" value="NZ_JAEVLS010000003.1"/>
</dbReference>
<feature type="domain" description="Cytochrome c" evidence="6">
    <location>
        <begin position="78"/>
        <end position="164"/>
    </location>
</feature>
<accession>A0ABS1WYS4</accession>
<dbReference type="PROSITE" id="PS51007">
    <property type="entry name" value="CYTC"/>
    <property type="match status" value="2"/>
</dbReference>
<dbReference type="InterPro" id="IPR009056">
    <property type="entry name" value="Cyt_c-like_dom"/>
</dbReference>
<reference evidence="7 8" key="1">
    <citation type="journal article" date="2021" name="Int. J. Syst. Evol. Microbiol.">
        <title>Steroidobacter gossypii sp. nov., isolated from soil of cotton cropping field.</title>
        <authorList>
            <person name="Huang R."/>
            <person name="Yang S."/>
            <person name="Zhen C."/>
            <person name="Liu W."/>
        </authorList>
    </citation>
    <scope>NUCLEOTIDE SEQUENCE [LARGE SCALE GENOMIC DNA]</scope>
    <source>
        <strain evidence="7 8">S1-65</strain>
    </source>
</reference>
<keyword evidence="5" id="KW-0472">Membrane</keyword>
<sequence>MRTGIAHRHKILFVSIGAIALVVMGAAAGAVVLLSGAYSTAATKQHFGITYRILELGLRFSVTRHADQIVVPDLQRVANVKVGYACYRQYCQQCHGAPGVARDPLGRGQLPSPSSLSESARDWPEAHLFYVTAKGVRMSGMPAWEFRISEDGLWSTVAYLKAMPFMTAAEHRALDASMTTETCPPPASAPRYSRENAHIMFRQYACDNCHIIGGMVGPNTHVGPSLEKWRERKYIAGVLPNTHENLVRWIVAPQDISPHTLMPDLDVIESHAQLMARYLMTTDE</sequence>
<evidence type="ECO:0000313" key="8">
    <source>
        <dbReference type="Proteomes" id="UP000661077"/>
    </source>
</evidence>
<comment type="caution">
    <text evidence="7">The sequence shown here is derived from an EMBL/GenBank/DDBJ whole genome shotgun (WGS) entry which is preliminary data.</text>
</comment>